<dbReference type="OrthoDB" id="3066634at2759"/>
<gene>
    <name evidence="1" type="ORF">PTTG_01104</name>
</gene>
<organism evidence="1">
    <name type="scientific">Puccinia triticina (isolate 1-1 / race 1 (BBBD))</name>
    <name type="common">Brown leaf rust fungus</name>
    <dbReference type="NCBI Taxonomy" id="630390"/>
    <lineage>
        <taxon>Eukaryota</taxon>
        <taxon>Fungi</taxon>
        <taxon>Dikarya</taxon>
        <taxon>Basidiomycota</taxon>
        <taxon>Pucciniomycotina</taxon>
        <taxon>Pucciniomycetes</taxon>
        <taxon>Pucciniales</taxon>
        <taxon>Pucciniaceae</taxon>
        <taxon>Puccinia</taxon>
    </lineage>
</organism>
<accession>A0A180GYZ5</accession>
<sequence>MSNFRQFQNVSSILSSITTLDGTEAVFPRWRDQLEGVLGMQNTLDIFKGTLTCPKEDSKLDASAIRSADFSKGYNPKEIAADWDSLLDLACHTIWLTLSDPLSQQYQKVKPASRLYSTIINAYEKNTRARWMRLHEAFWNACHDPNEPIALWIGHVQVAVDDLMTVNKLPTNCQIADRLVQGLDSSWSNVRDAIVYTANEMSLDDVVGAMEAPENFGKTKAGAASVIKLGGYESGSEDNEEEFHVVYE</sequence>
<keyword evidence="3" id="KW-1185">Reference proteome</keyword>
<dbReference type="VEuPathDB" id="FungiDB:PTTG_01104"/>
<dbReference type="AlphaFoldDB" id="A0A180GYZ5"/>
<protein>
    <submittedName>
        <fullName evidence="1 2">Uncharacterized protein</fullName>
    </submittedName>
</protein>
<dbReference type="Pfam" id="PF14223">
    <property type="entry name" value="Retrotran_gag_2"/>
    <property type="match status" value="1"/>
</dbReference>
<evidence type="ECO:0000313" key="1">
    <source>
        <dbReference type="EMBL" id="OAV97731.1"/>
    </source>
</evidence>
<name>A0A180GYZ5_PUCT1</name>
<reference evidence="1" key="2">
    <citation type="submission" date="2016-05" db="EMBL/GenBank/DDBJ databases">
        <title>Comparative analysis highlights variable genome content of wheat rusts and divergence of the mating loci.</title>
        <authorList>
            <person name="Cuomo C.A."/>
            <person name="Bakkeren G."/>
            <person name="Szabo L."/>
            <person name="Khalil H."/>
            <person name="Joly D."/>
            <person name="Goldberg J."/>
            <person name="Young S."/>
            <person name="Zeng Q."/>
            <person name="Fellers J."/>
        </authorList>
    </citation>
    <scope>NUCLEOTIDE SEQUENCE [LARGE SCALE GENOMIC DNA]</scope>
    <source>
        <strain evidence="1">1-1 BBBD Race 1</strain>
    </source>
</reference>
<evidence type="ECO:0000313" key="3">
    <source>
        <dbReference type="Proteomes" id="UP000005240"/>
    </source>
</evidence>
<dbReference type="EMBL" id="ADAS02000011">
    <property type="protein sequence ID" value="OAV97731.1"/>
    <property type="molecule type" value="Genomic_DNA"/>
</dbReference>
<reference evidence="2 3" key="3">
    <citation type="journal article" date="2017" name="G3 (Bethesda)">
        <title>Comparative analysis highlights variable genome content of wheat rusts and divergence of the mating loci.</title>
        <authorList>
            <person name="Cuomo C.A."/>
            <person name="Bakkeren G."/>
            <person name="Khalil H.B."/>
            <person name="Panwar V."/>
            <person name="Joly D."/>
            <person name="Linning R."/>
            <person name="Sakthikumar S."/>
            <person name="Song X."/>
            <person name="Adiconis X."/>
            <person name="Fan L."/>
            <person name="Goldberg J.M."/>
            <person name="Levin J.Z."/>
            <person name="Young S."/>
            <person name="Zeng Q."/>
            <person name="Anikster Y."/>
            <person name="Bruce M."/>
            <person name="Wang M."/>
            <person name="Yin C."/>
            <person name="McCallum B."/>
            <person name="Szabo L.J."/>
            <person name="Hulbert S."/>
            <person name="Chen X."/>
            <person name="Fellers J.P."/>
        </authorList>
    </citation>
    <scope>NUCLEOTIDE SEQUENCE</scope>
    <source>
        <strain evidence="2">isolate 1-1 / race 1 (BBBD)</strain>
        <strain evidence="3">Isolate 1-1 / race 1 (BBBD)</strain>
    </source>
</reference>
<reference evidence="1" key="1">
    <citation type="submission" date="2009-11" db="EMBL/GenBank/DDBJ databases">
        <authorList>
            <consortium name="The Broad Institute Genome Sequencing Platform"/>
            <person name="Ward D."/>
            <person name="Feldgarden M."/>
            <person name="Earl A."/>
            <person name="Young S.K."/>
            <person name="Zeng Q."/>
            <person name="Koehrsen M."/>
            <person name="Alvarado L."/>
            <person name="Berlin A."/>
            <person name="Bochicchio J."/>
            <person name="Borenstein D."/>
            <person name="Chapman S.B."/>
            <person name="Chen Z."/>
            <person name="Engels R."/>
            <person name="Freedman E."/>
            <person name="Gellesch M."/>
            <person name="Goldberg J."/>
            <person name="Griggs A."/>
            <person name="Gujja S."/>
            <person name="Heilman E."/>
            <person name="Heiman D."/>
            <person name="Hepburn T."/>
            <person name="Howarth C."/>
            <person name="Jen D."/>
            <person name="Larson L."/>
            <person name="Lewis B."/>
            <person name="Mehta T."/>
            <person name="Park D."/>
            <person name="Pearson M."/>
            <person name="Roberts A."/>
            <person name="Saif S."/>
            <person name="Shea T."/>
            <person name="Shenoy N."/>
            <person name="Sisk P."/>
            <person name="Stolte C."/>
            <person name="Sykes S."/>
            <person name="Thomson T."/>
            <person name="Walk T."/>
            <person name="White J."/>
            <person name="Yandava C."/>
            <person name="Izard J."/>
            <person name="Baranova O.V."/>
            <person name="Blanton J.M."/>
            <person name="Tanner A.C."/>
            <person name="Dewhirst F.E."/>
            <person name="Haas B."/>
            <person name="Nusbaum C."/>
            <person name="Birren B."/>
        </authorList>
    </citation>
    <scope>NUCLEOTIDE SEQUENCE [LARGE SCALE GENOMIC DNA]</scope>
    <source>
        <strain evidence="1">1-1 BBBD Race 1</strain>
    </source>
</reference>
<reference evidence="2" key="4">
    <citation type="submission" date="2025-05" db="UniProtKB">
        <authorList>
            <consortium name="EnsemblFungi"/>
        </authorList>
    </citation>
    <scope>IDENTIFICATION</scope>
    <source>
        <strain evidence="2">isolate 1-1 / race 1 (BBBD)</strain>
    </source>
</reference>
<dbReference type="Proteomes" id="UP000005240">
    <property type="component" value="Unassembled WGS sequence"/>
</dbReference>
<evidence type="ECO:0000313" key="2">
    <source>
        <dbReference type="EnsemblFungi" id="PTTG_01104-t43_1-p1"/>
    </source>
</evidence>
<proteinExistence type="predicted"/>
<dbReference type="EnsemblFungi" id="PTTG_01104-t43_1">
    <property type="protein sequence ID" value="PTTG_01104-t43_1-p1"/>
    <property type="gene ID" value="PTTG_01104"/>
</dbReference>